<evidence type="ECO:0000256" key="6">
    <source>
        <dbReference type="ARBA" id="ARBA00023125"/>
    </source>
</evidence>
<dbReference type="InterPro" id="IPR014016">
    <property type="entry name" value="UvrD-like_ATP-bd"/>
</dbReference>
<dbReference type="SUPFAM" id="SSF52540">
    <property type="entry name" value="P-loop containing nucleoside triphosphate hydrolases"/>
    <property type="match status" value="1"/>
</dbReference>
<evidence type="ECO:0000256" key="3">
    <source>
        <dbReference type="ARBA" id="ARBA00022801"/>
    </source>
</evidence>
<protein>
    <recommendedName>
        <fullName evidence="9">DNA 3'-5' helicase</fullName>
        <ecNumber evidence="9">5.6.2.4</ecNumber>
    </recommendedName>
</protein>
<dbReference type="InterPro" id="IPR014017">
    <property type="entry name" value="DNA_helicase_UvrD-like_C"/>
</dbReference>
<accession>A0A2N6SFG1</accession>
<keyword evidence="6" id="KW-0238">DNA-binding</keyword>
<dbReference type="InterPro" id="IPR013986">
    <property type="entry name" value="DExx_box_DNA_helicase_dom_sf"/>
</dbReference>
<dbReference type="InterPro" id="IPR000212">
    <property type="entry name" value="DNA_helicase_UvrD/REP"/>
</dbReference>
<feature type="domain" description="UvrD-like helicase ATP-binding" evidence="12">
    <location>
        <begin position="5"/>
        <end position="284"/>
    </location>
</feature>
<dbReference type="Gene3D" id="3.40.50.300">
    <property type="entry name" value="P-loop containing nucleotide triphosphate hydrolases"/>
    <property type="match status" value="2"/>
</dbReference>
<keyword evidence="5 11" id="KW-0067">ATP-binding</keyword>
<keyword evidence="7" id="KW-0413">Isomerase</keyword>
<dbReference type="EC" id="5.6.2.4" evidence="9"/>
<keyword evidence="2 11" id="KW-0547">Nucleotide-binding</keyword>
<evidence type="ECO:0000256" key="7">
    <source>
        <dbReference type="ARBA" id="ARBA00023235"/>
    </source>
</evidence>
<evidence type="ECO:0000256" key="2">
    <source>
        <dbReference type="ARBA" id="ARBA00022741"/>
    </source>
</evidence>
<dbReference type="Proteomes" id="UP000235670">
    <property type="component" value="Unassembled WGS sequence"/>
</dbReference>
<comment type="catalytic activity">
    <reaction evidence="10">
        <text>ATP + H2O = ADP + phosphate + H(+)</text>
        <dbReference type="Rhea" id="RHEA:13065"/>
        <dbReference type="ChEBI" id="CHEBI:15377"/>
        <dbReference type="ChEBI" id="CHEBI:15378"/>
        <dbReference type="ChEBI" id="CHEBI:30616"/>
        <dbReference type="ChEBI" id="CHEBI:43474"/>
        <dbReference type="ChEBI" id="CHEBI:456216"/>
        <dbReference type="EC" id="5.6.2.4"/>
    </reaction>
</comment>
<evidence type="ECO:0000256" key="8">
    <source>
        <dbReference type="ARBA" id="ARBA00034617"/>
    </source>
</evidence>
<evidence type="ECO:0000313" key="14">
    <source>
        <dbReference type="EMBL" id="PMC52643.1"/>
    </source>
</evidence>
<dbReference type="EMBL" id="PNGT01000003">
    <property type="protein sequence ID" value="PMC52643.1"/>
    <property type="molecule type" value="Genomic_DNA"/>
</dbReference>
<feature type="binding site" evidence="11">
    <location>
        <begin position="26"/>
        <end position="33"/>
    </location>
    <ligand>
        <name>ATP</name>
        <dbReference type="ChEBI" id="CHEBI:30616"/>
    </ligand>
</feature>
<comment type="catalytic activity">
    <reaction evidence="8">
        <text>Couples ATP hydrolysis with the unwinding of duplex DNA by translocating in the 3'-5' direction.</text>
        <dbReference type="EC" id="5.6.2.4"/>
    </reaction>
</comment>
<keyword evidence="3 11" id="KW-0378">Hydrolase</keyword>
<dbReference type="RefSeq" id="WP_102189714.1">
    <property type="nucleotide sequence ID" value="NZ_PNGT01000003.1"/>
</dbReference>
<reference evidence="14 15" key="1">
    <citation type="submission" date="2017-09" db="EMBL/GenBank/DDBJ databases">
        <title>Bacterial strain isolated from the female urinary microbiota.</title>
        <authorList>
            <person name="Thomas-White K."/>
            <person name="Kumar N."/>
            <person name="Forster S."/>
            <person name="Putonti C."/>
            <person name="Lawley T."/>
            <person name="Wolfe A.J."/>
        </authorList>
    </citation>
    <scope>NUCLEOTIDE SEQUENCE [LARGE SCALE GENOMIC DNA]</scope>
    <source>
        <strain evidence="14 15">UMB0186</strain>
    </source>
</reference>
<evidence type="ECO:0000256" key="11">
    <source>
        <dbReference type="PROSITE-ProRule" id="PRU00560"/>
    </source>
</evidence>
<proteinExistence type="inferred from homology"/>
<evidence type="ECO:0000313" key="15">
    <source>
        <dbReference type="Proteomes" id="UP000235670"/>
    </source>
</evidence>
<dbReference type="GO" id="GO:0000725">
    <property type="term" value="P:recombinational repair"/>
    <property type="evidence" value="ECO:0007669"/>
    <property type="project" value="TreeGrafter"/>
</dbReference>
<dbReference type="Gene3D" id="1.10.10.160">
    <property type="match status" value="1"/>
</dbReference>
<dbReference type="GO" id="GO:0033202">
    <property type="term" value="C:DNA helicase complex"/>
    <property type="evidence" value="ECO:0007669"/>
    <property type="project" value="TreeGrafter"/>
</dbReference>
<dbReference type="GO" id="GO:0016887">
    <property type="term" value="F:ATP hydrolysis activity"/>
    <property type="evidence" value="ECO:0007669"/>
    <property type="project" value="RHEA"/>
</dbReference>
<dbReference type="AlphaFoldDB" id="A0A2N6SFG1"/>
<dbReference type="GO" id="GO:0005524">
    <property type="term" value="F:ATP binding"/>
    <property type="evidence" value="ECO:0007669"/>
    <property type="project" value="UniProtKB-UniRule"/>
</dbReference>
<dbReference type="STRING" id="84135.GCA_001052115_00312"/>
<comment type="caution">
    <text evidence="14">The sequence shown here is derived from an EMBL/GenBank/DDBJ whole genome shotgun (WGS) entry which is preliminary data.</text>
</comment>
<feature type="domain" description="UvrD-like helicase C-terminal" evidence="13">
    <location>
        <begin position="285"/>
        <end position="554"/>
    </location>
</feature>
<dbReference type="PANTHER" id="PTHR11070">
    <property type="entry name" value="UVRD / RECB / PCRA DNA HELICASE FAMILY MEMBER"/>
    <property type="match status" value="1"/>
</dbReference>
<dbReference type="Pfam" id="PF21196">
    <property type="entry name" value="PcrA_UvrD_tudor"/>
    <property type="match status" value="1"/>
</dbReference>
<organism evidence="14 15">
    <name type="scientific">Gemella sanguinis</name>
    <dbReference type="NCBI Taxonomy" id="84135"/>
    <lineage>
        <taxon>Bacteria</taxon>
        <taxon>Bacillati</taxon>
        <taxon>Bacillota</taxon>
        <taxon>Bacilli</taxon>
        <taxon>Bacillales</taxon>
        <taxon>Gemellaceae</taxon>
        <taxon>Gemella</taxon>
    </lineage>
</organism>
<keyword evidence="4 11" id="KW-0347">Helicase</keyword>
<dbReference type="GO" id="GO:0003677">
    <property type="term" value="F:DNA binding"/>
    <property type="evidence" value="ECO:0007669"/>
    <property type="project" value="UniProtKB-KW"/>
</dbReference>
<evidence type="ECO:0000256" key="10">
    <source>
        <dbReference type="ARBA" id="ARBA00048988"/>
    </source>
</evidence>
<dbReference type="Pfam" id="PF00580">
    <property type="entry name" value="UvrD-helicase"/>
    <property type="match status" value="1"/>
</dbReference>
<evidence type="ECO:0000256" key="5">
    <source>
        <dbReference type="ARBA" id="ARBA00022840"/>
    </source>
</evidence>
<dbReference type="PANTHER" id="PTHR11070:SF2">
    <property type="entry name" value="ATP-DEPENDENT DNA HELICASE SRS2"/>
    <property type="match status" value="1"/>
</dbReference>
<evidence type="ECO:0000256" key="9">
    <source>
        <dbReference type="ARBA" id="ARBA00034808"/>
    </source>
</evidence>
<gene>
    <name evidence="14" type="ORF">CJ218_04170</name>
</gene>
<dbReference type="InterPro" id="IPR027417">
    <property type="entry name" value="P-loop_NTPase"/>
</dbReference>
<dbReference type="CDD" id="cd17932">
    <property type="entry name" value="DEXQc_UvrD"/>
    <property type="match status" value="1"/>
</dbReference>
<dbReference type="GO" id="GO:0043138">
    <property type="term" value="F:3'-5' DNA helicase activity"/>
    <property type="evidence" value="ECO:0007669"/>
    <property type="project" value="UniProtKB-EC"/>
</dbReference>
<dbReference type="FunFam" id="1.10.486.10:FF:000003">
    <property type="entry name" value="ATP-dependent DNA helicase"/>
    <property type="match status" value="1"/>
</dbReference>
<dbReference type="GO" id="GO:0005829">
    <property type="term" value="C:cytosol"/>
    <property type="evidence" value="ECO:0007669"/>
    <property type="project" value="TreeGrafter"/>
</dbReference>
<dbReference type="PROSITE" id="PS51198">
    <property type="entry name" value="UVRD_HELICASE_ATP_BIND"/>
    <property type="match status" value="1"/>
</dbReference>
<name>A0A2N6SFG1_9BACL</name>
<sequence length="728" mass="83402">MNLVQNMNENQLKAILKTEGAVMVIAGAGSGKTRVLTNRIAYLISEKNVLESNILAITFTNKAAKEMKERIYSLVGETSKYIWINTFHSMCVRILRQNIELLGYNKNFTILDVSEQKSIIKNILKELNLSEDSYQPNNILKIISKAKNNMTSVSDMRSQSRFGFMKNVSEIYGHYQNYLKKNSVLDFDDLMLKTIVLFEKHPEVLSIYQNKFQYIHVDEYQDTNVIQYKLIKMLSAVHKNVCVVGDDDQSIYSWRGACSDNIINFEKDYDNVELIFLDQNYRSNSTILDAANAVIKNNTERKEKALWSENKSNRKISIYGALNDKDETDDIARKILELNKEGIKFRDMAILYRANFLSRSMENSCLSFGIPYKLIGSLKFLQRQEVRDLLAYLNVIVNRADEFSLRRIINVPKRGIGATSMEKIDKYANEYGLSLFEALENIDMIGVSKKITTNVHLLTNLIKKYSNTENYSIDELIIGIYKDSGYENMLKESSDPYAESRIENISELVSSAKQFSSMNDSLIDFISEMSLTSDADDENIEDAVVLSTVHAAKGLEYDVVFIMGLEESLFPSIRDADSSEDERNKMEEERRLAYVAITRAKERLFMSFANRRMQFGSIKMNRKSRFIDEVPKELTYFESAFGSTPSDNKDSNIEQANKFISNLSPKINITKKAKLSNDMNYSTGDIVLHKKFGEGKVLDIKTDSVKVEFDEVGVKILLIEYANLTRKD</sequence>
<dbReference type="OrthoDB" id="9810135at2"/>
<evidence type="ECO:0000259" key="12">
    <source>
        <dbReference type="PROSITE" id="PS51198"/>
    </source>
</evidence>
<evidence type="ECO:0000259" key="13">
    <source>
        <dbReference type="PROSITE" id="PS51217"/>
    </source>
</evidence>
<dbReference type="Gene3D" id="1.10.486.10">
    <property type="entry name" value="PCRA, domain 4"/>
    <property type="match status" value="1"/>
</dbReference>
<evidence type="ECO:0000256" key="4">
    <source>
        <dbReference type="ARBA" id="ARBA00022806"/>
    </source>
</evidence>
<dbReference type="PROSITE" id="PS51217">
    <property type="entry name" value="UVRD_HELICASE_CTER"/>
    <property type="match status" value="1"/>
</dbReference>
<evidence type="ECO:0000256" key="1">
    <source>
        <dbReference type="ARBA" id="ARBA00009922"/>
    </source>
</evidence>
<comment type="similarity">
    <text evidence="1">Belongs to the helicase family. UvrD subfamily.</text>
</comment>
<dbReference type="Pfam" id="PF13361">
    <property type="entry name" value="UvrD_C"/>
    <property type="match status" value="1"/>
</dbReference>
<dbReference type="CDD" id="cd18807">
    <property type="entry name" value="SF1_C_UvrD"/>
    <property type="match status" value="1"/>
</dbReference>